<evidence type="ECO:0000259" key="4">
    <source>
        <dbReference type="Pfam" id="PF09972"/>
    </source>
</evidence>
<name>A0A1H1Z909_9ACTN</name>
<feature type="domain" description="Predicted membrane protein YciQ-like C-terminal" evidence="5">
    <location>
        <begin position="333"/>
        <end position="601"/>
    </location>
</feature>
<dbReference type="Proteomes" id="UP000199103">
    <property type="component" value="Chromosome I"/>
</dbReference>
<evidence type="ECO:0000256" key="2">
    <source>
        <dbReference type="SAM" id="Phobius"/>
    </source>
</evidence>
<dbReference type="InterPro" id="IPR048389">
    <property type="entry name" value="YciQ-like_C"/>
</dbReference>
<dbReference type="EMBL" id="LT629772">
    <property type="protein sequence ID" value="SDT30057.1"/>
    <property type="molecule type" value="Genomic_DNA"/>
</dbReference>
<dbReference type="OrthoDB" id="143710at2"/>
<organism evidence="6 7">
    <name type="scientific">Microlunatus soli</name>
    <dbReference type="NCBI Taxonomy" id="630515"/>
    <lineage>
        <taxon>Bacteria</taxon>
        <taxon>Bacillati</taxon>
        <taxon>Actinomycetota</taxon>
        <taxon>Actinomycetes</taxon>
        <taxon>Propionibacteriales</taxon>
        <taxon>Propionibacteriaceae</taxon>
        <taxon>Microlunatus</taxon>
    </lineage>
</organism>
<feature type="domain" description="DUF2207" evidence="4">
    <location>
        <begin position="54"/>
        <end position="246"/>
    </location>
</feature>
<feature type="chain" id="PRO_5009267418" evidence="3">
    <location>
        <begin position="49"/>
        <end position="693"/>
    </location>
</feature>
<proteinExistence type="predicted"/>
<feature type="region of interest" description="Disordered" evidence="1">
    <location>
        <begin position="674"/>
        <end position="693"/>
    </location>
</feature>
<dbReference type="InterPro" id="IPR018702">
    <property type="entry name" value="DUF2207"/>
</dbReference>
<sequence length="693" mass="73237">MDLAVGSSRRPVAGRPGSAARAVRRIVRLLAAVAAAVLISLTSTTAQADTSDAISDLAIEYSVRPSGVLHVREVFDWEFGCCETKHGIQRELITREPDADHPDQDIVYTISNVTASSPDDVSTMITEKQIGRESDRRRSTVYRIGDPDRGIYSDNVTYVLEYDVAGALRHFDDHDELYWDVTGSGNPRIERLSVRAEVPGGAQQVTCFAGPIGSTRACDKTAIGGDHSARFGHRDLAAGENVTIGVRVDPGLIADNKPHLVAKASVIGPRSVGATLLALLVTIGAPVLGMRLVKRWLTDDRYLDLPPGSVPSSGAEPRVGADPGVEVPVAFTPPDIPVAEAARLAENRTDERITAATIVELAAAGVLTVERSPRSRGDEDDTDVPSDDQDGDDQDGDDQDGDDQTQDDGDADASDDLTYKLQLVGGPLSDGQPAGHRLTPAQSRFCTDVFGDNQRAELTPGTLERSHLRLTHATEKAVQERGWFAPRRDAPGTIAFGLICVGCAGLIAACWLGGLAGGGGVVAMIMLFAVASLVITLALVVPKIKRGKRSASGRAMLDQVEGFREYLSTAEAEQVKFEDGQDIFSRYLPWAIIFGLATRWQQVCQRLVELGRLPDRSPDWYASPGDSTFAQFPTITLTSTINSSLHPPPPAASGSGWSGGSGYSGGGFGSSGSSFSGGGFSGGGGGGGGSSSW</sequence>
<feature type="compositionally biased region" description="Acidic residues" evidence="1">
    <location>
        <begin position="378"/>
        <end position="414"/>
    </location>
</feature>
<feature type="transmembrane region" description="Helical" evidence="2">
    <location>
        <begin position="520"/>
        <end position="541"/>
    </location>
</feature>
<keyword evidence="2" id="KW-1133">Transmembrane helix</keyword>
<feature type="region of interest" description="Disordered" evidence="1">
    <location>
        <begin position="369"/>
        <end position="414"/>
    </location>
</feature>
<keyword evidence="7" id="KW-1185">Reference proteome</keyword>
<keyword evidence="3" id="KW-0732">Signal</keyword>
<feature type="region of interest" description="Disordered" evidence="1">
    <location>
        <begin position="640"/>
        <end position="659"/>
    </location>
</feature>
<evidence type="ECO:0000256" key="1">
    <source>
        <dbReference type="SAM" id="MobiDB-lite"/>
    </source>
</evidence>
<gene>
    <name evidence="6" type="ORF">SAMN04489812_5059</name>
</gene>
<dbReference type="STRING" id="630515.SAMN04489812_5059"/>
<evidence type="ECO:0000256" key="3">
    <source>
        <dbReference type="SAM" id="SignalP"/>
    </source>
</evidence>
<dbReference type="AlphaFoldDB" id="A0A1H1Z909"/>
<dbReference type="Pfam" id="PF20990">
    <property type="entry name" value="DUF2207_C"/>
    <property type="match status" value="1"/>
</dbReference>
<protein>
    <submittedName>
        <fullName evidence="6">Predicted membrane protein</fullName>
    </submittedName>
</protein>
<evidence type="ECO:0000313" key="6">
    <source>
        <dbReference type="EMBL" id="SDT30057.1"/>
    </source>
</evidence>
<feature type="signal peptide" evidence="3">
    <location>
        <begin position="1"/>
        <end position="48"/>
    </location>
</feature>
<evidence type="ECO:0000313" key="7">
    <source>
        <dbReference type="Proteomes" id="UP000199103"/>
    </source>
</evidence>
<feature type="transmembrane region" description="Helical" evidence="2">
    <location>
        <begin position="494"/>
        <end position="514"/>
    </location>
</feature>
<keyword evidence="2" id="KW-0812">Transmembrane</keyword>
<evidence type="ECO:0000259" key="5">
    <source>
        <dbReference type="Pfam" id="PF20990"/>
    </source>
</evidence>
<dbReference type="RefSeq" id="WP_157683706.1">
    <property type="nucleotide sequence ID" value="NZ_LT629772.1"/>
</dbReference>
<dbReference type="Pfam" id="PF09972">
    <property type="entry name" value="DUF2207"/>
    <property type="match status" value="1"/>
</dbReference>
<reference evidence="6 7" key="1">
    <citation type="submission" date="2016-10" db="EMBL/GenBank/DDBJ databases">
        <authorList>
            <person name="de Groot N.N."/>
        </authorList>
    </citation>
    <scope>NUCLEOTIDE SEQUENCE [LARGE SCALE GENOMIC DNA]</scope>
    <source>
        <strain evidence="6 7">DSM 21800</strain>
    </source>
</reference>
<feature type="transmembrane region" description="Helical" evidence="2">
    <location>
        <begin position="272"/>
        <end position="293"/>
    </location>
</feature>
<keyword evidence="2" id="KW-0472">Membrane</keyword>
<accession>A0A1H1Z909</accession>